<evidence type="ECO:0000256" key="3">
    <source>
        <dbReference type="ARBA" id="ARBA00022741"/>
    </source>
</evidence>
<dbReference type="GO" id="GO:0003684">
    <property type="term" value="F:damaged DNA binding"/>
    <property type="evidence" value="ECO:0007669"/>
    <property type="project" value="UniProtKB-UniRule"/>
</dbReference>
<dbReference type="GO" id="GO:0005524">
    <property type="term" value="F:ATP binding"/>
    <property type="evidence" value="ECO:0007669"/>
    <property type="project" value="UniProtKB-UniRule"/>
</dbReference>
<dbReference type="PIRSF" id="PIRSF037677">
    <property type="entry name" value="DNA_mis_repair_Msh6"/>
    <property type="match status" value="1"/>
</dbReference>
<feature type="domain" description="DNA mismatch repair proteins mutS family" evidence="11">
    <location>
        <begin position="683"/>
        <end position="699"/>
    </location>
</feature>
<dbReference type="RefSeq" id="WP_058524758.1">
    <property type="nucleotide sequence ID" value="NZ_CAAAHV010000004.1"/>
</dbReference>
<comment type="similarity">
    <text evidence="1 9 10">Belongs to the DNA mismatch repair MutS family.</text>
</comment>
<evidence type="ECO:0000313" key="12">
    <source>
        <dbReference type="EMBL" id="KTC68170.1"/>
    </source>
</evidence>
<dbReference type="Proteomes" id="UP000255066">
    <property type="component" value="Unassembled WGS sequence"/>
</dbReference>
<dbReference type="NCBIfam" id="TIGR01070">
    <property type="entry name" value="mutS1"/>
    <property type="match status" value="1"/>
</dbReference>
<dbReference type="Gene3D" id="1.10.1420.10">
    <property type="match status" value="2"/>
</dbReference>
<dbReference type="Gene3D" id="3.40.50.300">
    <property type="entry name" value="P-loop containing nucleotide triphosphate hydrolases"/>
    <property type="match status" value="1"/>
</dbReference>
<dbReference type="FunFam" id="3.40.1170.10:FF:000001">
    <property type="entry name" value="DNA mismatch repair protein MutS"/>
    <property type="match status" value="1"/>
</dbReference>
<evidence type="ECO:0000313" key="14">
    <source>
        <dbReference type="Proteomes" id="UP000054735"/>
    </source>
</evidence>
<dbReference type="InterPro" id="IPR027417">
    <property type="entry name" value="P-loop_NTPase"/>
</dbReference>
<dbReference type="GO" id="GO:0006298">
    <property type="term" value="P:mismatch repair"/>
    <property type="evidence" value="ECO:0007669"/>
    <property type="project" value="UniProtKB-UniRule"/>
</dbReference>
<evidence type="ECO:0000313" key="15">
    <source>
        <dbReference type="Proteomes" id="UP000255066"/>
    </source>
</evidence>
<dbReference type="GO" id="GO:0140664">
    <property type="term" value="F:ATP-dependent DNA damage sensor activity"/>
    <property type="evidence" value="ECO:0007669"/>
    <property type="project" value="InterPro"/>
</dbReference>
<dbReference type="InterPro" id="IPR007696">
    <property type="entry name" value="DNA_mismatch_repair_MutS_core"/>
</dbReference>
<dbReference type="SMART" id="SM00533">
    <property type="entry name" value="MUTSd"/>
    <property type="match status" value="1"/>
</dbReference>
<evidence type="ECO:0000256" key="6">
    <source>
        <dbReference type="ARBA" id="ARBA00023125"/>
    </source>
</evidence>
<reference evidence="12 14" key="1">
    <citation type="submission" date="2015-11" db="EMBL/GenBank/DDBJ databases">
        <title>Genomic analysis of 38 Legionella species identifies large and diverse effector repertoires.</title>
        <authorList>
            <person name="Burstein D."/>
            <person name="Amaro F."/>
            <person name="Zusman T."/>
            <person name="Lifshitz Z."/>
            <person name="Cohen O."/>
            <person name="Gilbert J.A."/>
            <person name="Pupko T."/>
            <person name="Shuman H.A."/>
            <person name="Segal G."/>
        </authorList>
    </citation>
    <scope>NUCLEOTIDE SEQUENCE [LARGE SCALE GENOMIC DNA]</scope>
    <source>
        <strain evidence="12 14">CDC#1407-AL-14</strain>
    </source>
</reference>
<evidence type="ECO:0000256" key="2">
    <source>
        <dbReference type="ARBA" id="ARBA00021982"/>
    </source>
</evidence>
<dbReference type="SUPFAM" id="SSF48334">
    <property type="entry name" value="DNA repair protein MutS, domain III"/>
    <property type="match status" value="1"/>
</dbReference>
<dbReference type="NCBIfam" id="NF003810">
    <property type="entry name" value="PRK05399.1"/>
    <property type="match status" value="1"/>
</dbReference>
<dbReference type="SUPFAM" id="SSF55271">
    <property type="entry name" value="DNA repair protein MutS, domain I"/>
    <property type="match status" value="1"/>
</dbReference>
<evidence type="ECO:0000256" key="5">
    <source>
        <dbReference type="ARBA" id="ARBA00022840"/>
    </source>
</evidence>
<dbReference type="InterPro" id="IPR045076">
    <property type="entry name" value="MutS"/>
</dbReference>
<dbReference type="InterPro" id="IPR007695">
    <property type="entry name" value="DNA_mismatch_repair_MutS-lik_N"/>
</dbReference>
<dbReference type="Gene3D" id="6.10.140.430">
    <property type="match status" value="1"/>
</dbReference>
<dbReference type="SUPFAM" id="SSF52540">
    <property type="entry name" value="P-loop containing nucleoside triphosphate hydrolases"/>
    <property type="match status" value="1"/>
</dbReference>
<sequence length="850" mass="95845">MSVTHTPMMQQYLRIKADYPDMLLFYRMGDFYELFYDDAKRAAHLLDLTLTHRGQSADKPIPMAGVPYHAVENYLARLVKKGESVAICEQIGDPATSKGPVERQVTRIITPGTLTDEALLDAKSDNLLLAVYQKAKRYGLAWVDLSGGRFYLLEVEDEEQLYATINRLQAAEHLLQESSPISLPASFCIKPRPHWEFDLNKAKELLSEQFEVSSLHAFGEKNYQLALVAAGCLLSYLKTTQRQALPHLKQITLENNEDYLHMDAATQKHLELFENYQGGRENSLLAVLDHTVNPMGSRLLKRWLGRPLRNVQAINQRQQAIRELCEQQQIAPLQNLLKQVCDVERILSRIALGSARPRDLVQLRQSLNLLPELNACLQSHSSPLLKQIRLGLTPQPELLTLLTEAVIDNPPVLIRDGGVIAPGFDEELDELRALSENANGKLNEFEIAEKQRTGLSTLKFGYNRVQGYYIELSRNQSEKAPDYYQRKQTLKAVERYITPELKAFEERVLSAQVKALAREKWLYENLLSLLLEHIKALGQLADSISQLDVLVNLAERAISYHWTCPQFMEQQAIHITAGRHPVIELIRQDQFIANDLTLEPQRNMLLITGPNMGGKSTYMRQTALIVLLAHIGSYVPAQRANLSIIDKIFTRIGASDDLASGRSTFMVEMTETAHILRQATSNSLVLIDEIGRGTSTYDGMALAYAVCVYLANTVKAFTLFSTHYFELTSLPDQYPCIINKHLQVKLIEGKIVFLYHIEEGCTDRSYGLEVAQLAGLPAEVLKLAKMHLHEIQQTATPPMPAPGNINRPVPAFVNSILEKLSKLEPDNLTAKQALELIYELKEDCALAEEH</sequence>
<gene>
    <name evidence="9 13" type="primary">mutS</name>
    <name evidence="12" type="ORF">Lbir_2772</name>
    <name evidence="13" type="ORF">NCTC12437_00890</name>
</gene>
<comment type="function">
    <text evidence="8 9">This protein is involved in the repair of mismatches in DNA. It is possible that it carries out the mismatch recognition step. This protein has a weak ATPase activity.</text>
</comment>
<dbReference type="PANTHER" id="PTHR11361">
    <property type="entry name" value="DNA MISMATCH REPAIR PROTEIN MUTS FAMILY MEMBER"/>
    <property type="match status" value="1"/>
</dbReference>
<dbReference type="InterPro" id="IPR005748">
    <property type="entry name" value="DNA_mismatch_repair_MutS"/>
</dbReference>
<dbReference type="Gene3D" id="3.40.1170.10">
    <property type="entry name" value="DNA repair protein MutS, domain I"/>
    <property type="match status" value="1"/>
</dbReference>
<dbReference type="SUPFAM" id="SSF53150">
    <property type="entry name" value="DNA repair protein MutS, domain II"/>
    <property type="match status" value="1"/>
</dbReference>
<dbReference type="EMBL" id="UGNW01000001">
    <property type="protein sequence ID" value="STX31120.1"/>
    <property type="molecule type" value="Genomic_DNA"/>
</dbReference>
<evidence type="ECO:0000313" key="13">
    <source>
        <dbReference type="EMBL" id="STX31120.1"/>
    </source>
</evidence>
<keyword evidence="14" id="KW-1185">Reference proteome</keyword>
<dbReference type="Pfam" id="PF05188">
    <property type="entry name" value="MutS_II"/>
    <property type="match status" value="1"/>
</dbReference>
<dbReference type="InterPro" id="IPR007860">
    <property type="entry name" value="DNA_mmatch_repair_MutS_con_dom"/>
</dbReference>
<dbReference type="GO" id="GO:0005829">
    <property type="term" value="C:cytosol"/>
    <property type="evidence" value="ECO:0007669"/>
    <property type="project" value="TreeGrafter"/>
</dbReference>
<evidence type="ECO:0000256" key="10">
    <source>
        <dbReference type="RuleBase" id="RU003756"/>
    </source>
</evidence>
<dbReference type="AlphaFoldDB" id="A0A378I8R8"/>
<dbReference type="HAMAP" id="MF_00096">
    <property type="entry name" value="MutS"/>
    <property type="match status" value="1"/>
</dbReference>
<dbReference type="SMART" id="SM00534">
    <property type="entry name" value="MUTSac"/>
    <property type="match status" value="1"/>
</dbReference>
<dbReference type="Pfam" id="PF00488">
    <property type="entry name" value="MutS_V"/>
    <property type="match status" value="1"/>
</dbReference>
<dbReference type="PROSITE" id="PS00486">
    <property type="entry name" value="DNA_MISMATCH_REPAIR_2"/>
    <property type="match status" value="1"/>
</dbReference>
<accession>A0A378I8R8</accession>
<evidence type="ECO:0000259" key="11">
    <source>
        <dbReference type="PROSITE" id="PS00486"/>
    </source>
</evidence>
<dbReference type="GO" id="GO:0030983">
    <property type="term" value="F:mismatched DNA binding"/>
    <property type="evidence" value="ECO:0007669"/>
    <property type="project" value="InterPro"/>
</dbReference>
<feature type="binding site" evidence="9">
    <location>
        <begin position="609"/>
        <end position="616"/>
    </location>
    <ligand>
        <name>ATP</name>
        <dbReference type="ChEBI" id="CHEBI:30616"/>
    </ligand>
</feature>
<dbReference type="EMBL" id="LNXT01000048">
    <property type="protein sequence ID" value="KTC68170.1"/>
    <property type="molecule type" value="Genomic_DNA"/>
</dbReference>
<keyword evidence="7 9" id="KW-0234">DNA repair</keyword>
<dbReference type="InterPro" id="IPR016151">
    <property type="entry name" value="DNA_mismatch_repair_MutS_N"/>
</dbReference>
<name>A0A378I8R8_9GAMM</name>
<evidence type="ECO:0000256" key="1">
    <source>
        <dbReference type="ARBA" id="ARBA00006271"/>
    </source>
</evidence>
<evidence type="ECO:0000256" key="9">
    <source>
        <dbReference type="HAMAP-Rule" id="MF_00096"/>
    </source>
</evidence>
<dbReference type="InterPro" id="IPR007861">
    <property type="entry name" value="DNA_mismatch_repair_MutS_clamp"/>
</dbReference>
<dbReference type="Pfam" id="PF01624">
    <property type="entry name" value="MutS_I"/>
    <property type="match status" value="1"/>
</dbReference>
<dbReference type="Pfam" id="PF05192">
    <property type="entry name" value="MutS_III"/>
    <property type="match status" value="1"/>
</dbReference>
<keyword evidence="4 9" id="KW-0227">DNA damage</keyword>
<proteinExistence type="inferred from homology"/>
<keyword evidence="5 9" id="KW-0067">ATP-binding</keyword>
<dbReference type="CDD" id="cd03284">
    <property type="entry name" value="ABC_MutS1"/>
    <property type="match status" value="1"/>
</dbReference>
<keyword evidence="6 9" id="KW-0238">DNA-binding</keyword>
<dbReference type="PANTHER" id="PTHR11361:SF34">
    <property type="entry name" value="DNA MISMATCH REPAIR PROTEIN MSH1, MITOCHONDRIAL"/>
    <property type="match status" value="1"/>
</dbReference>
<keyword evidence="3 9" id="KW-0547">Nucleotide-binding</keyword>
<dbReference type="FunFam" id="3.40.50.300:FF:000870">
    <property type="entry name" value="MutS protein homolog 4"/>
    <property type="match status" value="1"/>
</dbReference>
<evidence type="ECO:0000256" key="8">
    <source>
        <dbReference type="ARBA" id="ARBA00024647"/>
    </source>
</evidence>
<dbReference type="OrthoDB" id="9802448at2"/>
<dbReference type="InterPro" id="IPR000432">
    <property type="entry name" value="DNA_mismatch_repair_MutS_C"/>
</dbReference>
<dbReference type="InterPro" id="IPR036678">
    <property type="entry name" value="MutS_con_dom_sf"/>
</dbReference>
<dbReference type="Proteomes" id="UP000054735">
    <property type="component" value="Unassembled WGS sequence"/>
</dbReference>
<reference evidence="13 15" key="2">
    <citation type="submission" date="2018-06" db="EMBL/GenBank/DDBJ databases">
        <authorList>
            <consortium name="Pathogen Informatics"/>
            <person name="Doyle S."/>
        </authorList>
    </citation>
    <scope>NUCLEOTIDE SEQUENCE [LARGE SCALE GENOMIC DNA]</scope>
    <source>
        <strain evidence="13 15">NCTC12437</strain>
    </source>
</reference>
<dbReference type="InterPro" id="IPR036187">
    <property type="entry name" value="DNA_mismatch_repair_MutS_sf"/>
</dbReference>
<dbReference type="InterPro" id="IPR017261">
    <property type="entry name" value="DNA_mismatch_repair_MutS/MSH"/>
</dbReference>
<dbReference type="Gene3D" id="3.30.420.110">
    <property type="entry name" value="MutS, connector domain"/>
    <property type="match status" value="1"/>
</dbReference>
<dbReference type="STRING" id="28083.Lbir_2772"/>
<dbReference type="FunFam" id="1.10.1420.10:FF:000001">
    <property type="entry name" value="DNA mismatch repair protein MutS"/>
    <property type="match status" value="1"/>
</dbReference>
<protein>
    <recommendedName>
        <fullName evidence="2 9">DNA mismatch repair protein MutS</fullName>
    </recommendedName>
</protein>
<organism evidence="13 15">
    <name type="scientific">Legionella birminghamensis</name>
    <dbReference type="NCBI Taxonomy" id="28083"/>
    <lineage>
        <taxon>Bacteria</taxon>
        <taxon>Pseudomonadati</taxon>
        <taxon>Pseudomonadota</taxon>
        <taxon>Gammaproteobacteria</taxon>
        <taxon>Legionellales</taxon>
        <taxon>Legionellaceae</taxon>
        <taxon>Legionella</taxon>
    </lineage>
</organism>
<evidence type="ECO:0000256" key="7">
    <source>
        <dbReference type="ARBA" id="ARBA00023204"/>
    </source>
</evidence>
<evidence type="ECO:0000256" key="4">
    <source>
        <dbReference type="ARBA" id="ARBA00022763"/>
    </source>
</evidence>
<dbReference type="Pfam" id="PF05190">
    <property type="entry name" value="MutS_IV"/>
    <property type="match status" value="1"/>
</dbReference>